<organism evidence="1 2">
    <name type="scientific">Alistipes shahii WAL 8301</name>
    <dbReference type="NCBI Taxonomy" id="717959"/>
    <lineage>
        <taxon>Bacteria</taxon>
        <taxon>Pseudomonadati</taxon>
        <taxon>Bacteroidota</taxon>
        <taxon>Bacteroidia</taxon>
        <taxon>Bacteroidales</taxon>
        <taxon>Rikenellaceae</taxon>
        <taxon>Alistipes</taxon>
    </lineage>
</organism>
<dbReference type="RefSeq" id="WP_015546617.1">
    <property type="nucleotide sequence ID" value="NC_021030.1"/>
</dbReference>
<reference evidence="1 2" key="1">
    <citation type="submission" date="2010-03" db="EMBL/GenBank/DDBJ databases">
        <title>The genome sequence of Alistipes shahii WAL 8301.</title>
        <authorList>
            <consortium name="metaHIT consortium -- http://www.metahit.eu/"/>
            <person name="Pajon A."/>
            <person name="Turner K."/>
            <person name="Parkhill J."/>
        </authorList>
    </citation>
    <scope>NUCLEOTIDE SEQUENCE [LARGE SCALE GENOMIC DNA]</scope>
    <source>
        <strain evidence="1 2">WAL 8301</strain>
    </source>
</reference>
<dbReference type="KEGG" id="ash:AL1_12240"/>
<evidence type="ECO:0000313" key="1">
    <source>
        <dbReference type="EMBL" id="CBK63705.1"/>
    </source>
</evidence>
<proteinExistence type="predicted"/>
<protein>
    <submittedName>
        <fullName evidence="1">Uncharacterized protein</fullName>
    </submittedName>
</protein>
<dbReference type="AlphaFoldDB" id="D4IL93"/>
<dbReference type="EMBL" id="FP929032">
    <property type="protein sequence ID" value="CBK63705.1"/>
    <property type="molecule type" value="Genomic_DNA"/>
</dbReference>
<dbReference type="GeneID" id="92755970"/>
<dbReference type="PATRIC" id="fig|717959.3.peg.2896"/>
<dbReference type="Proteomes" id="UP000008794">
    <property type="component" value="Chromosome"/>
</dbReference>
<gene>
    <name evidence="1" type="ORF">AL1_12240</name>
</gene>
<keyword evidence="2" id="KW-1185">Reference proteome</keyword>
<accession>D4IL93</accession>
<dbReference type="STRING" id="717959.AL1_12240"/>
<dbReference type="HOGENOM" id="CLU_3195271_0_0_10"/>
<name>D4IL93_9BACT</name>
<reference evidence="1 2" key="2">
    <citation type="submission" date="2010-03" db="EMBL/GenBank/DDBJ databases">
        <authorList>
            <person name="Pajon A."/>
        </authorList>
    </citation>
    <scope>NUCLEOTIDE SEQUENCE [LARGE SCALE GENOMIC DNA]</scope>
    <source>
        <strain evidence="1 2">WAL 8301</strain>
    </source>
</reference>
<sequence length="45" mass="5074">MDSLKEKDKLAPKPLKCPHIEVDEEMMRRMIAGLVPMDSPAVIPI</sequence>
<evidence type="ECO:0000313" key="2">
    <source>
        <dbReference type="Proteomes" id="UP000008794"/>
    </source>
</evidence>